<sequence>MVDDVEKRWHDPGMYRHAAGYCVGVLIVAGLLFLAVDEWAGRRETCAQSPRTFCDGTSQAAILGGPGLVLVIGTVGAFVTTYRVWRQRRAWPIWQGAGWFLMVVTLAYLSIGTGSVMS</sequence>
<dbReference type="OrthoDB" id="4563543at2"/>
<keyword evidence="3" id="KW-1185">Reference proteome</keyword>
<feature type="transmembrane region" description="Helical" evidence="1">
    <location>
        <begin position="91"/>
        <end position="111"/>
    </location>
</feature>
<dbReference type="Proteomes" id="UP000438448">
    <property type="component" value="Unassembled WGS sequence"/>
</dbReference>
<evidence type="ECO:0000313" key="3">
    <source>
        <dbReference type="Proteomes" id="UP000438448"/>
    </source>
</evidence>
<accession>A0A7K0CVG3</accession>
<proteinExistence type="predicted"/>
<protein>
    <submittedName>
        <fullName evidence="2">Uncharacterized protein</fullName>
    </submittedName>
</protein>
<dbReference type="RefSeq" id="WP_153407526.1">
    <property type="nucleotide sequence ID" value="NZ_WEGK01000001.1"/>
</dbReference>
<feature type="transmembrane region" description="Helical" evidence="1">
    <location>
        <begin position="56"/>
        <end position="79"/>
    </location>
</feature>
<keyword evidence="1" id="KW-0472">Membrane</keyword>
<reference evidence="2 3" key="1">
    <citation type="submission" date="2019-10" db="EMBL/GenBank/DDBJ databases">
        <title>Nocardia macrotermitis sp. nov. and Nocardia aurantia sp. nov., isolated from the gut of fungus growing-termite Macrotermes natalensis.</title>
        <authorList>
            <person name="Benndorf R."/>
            <person name="Schwitalla J."/>
            <person name="Martin K."/>
            <person name="De Beer W."/>
            <person name="Kaster A.-K."/>
            <person name="Vollmers J."/>
            <person name="Poulsen M."/>
            <person name="Beemelmanns C."/>
        </authorList>
    </citation>
    <scope>NUCLEOTIDE SEQUENCE [LARGE SCALE GENOMIC DNA]</scope>
    <source>
        <strain evidence="2 3">RB20</strain>
    </source>
</reference>
<organism evidence="2 3">
    <name type="scientific">Nocardia macrotermitis</name>
    <dbReference type="NCBI Taxonomy" id="2585198"/>
    <lineage>
        <taxon>Bacteria</taxon>
        <taxon>Bacillati</taxon>
        <taxon>Actinomycetota</taxon>
        <taxon>Actinomycetes</taxon>
        <taxon>Mycobacteriales</taxon>
        <taxon>Nocardiaceae</taxon>
        <taxon>Nocardia</taxon>
    </lineage>
</organism>
<evidence type="ECO:0000256" key="1">
    <source>
        <dbReference type="SAM" id="Phobius"/>
    </source>
</evidence>
<keyword evidence="1" id="KW-1133">Transmembrane helix</keyword>
<name>A0A7K0CVG3_9NOCA</name>
<gene>
    <name evidence="2" type="ORF">NRB20_05500</name>
</gene>
<feature type="transmembrane region" description="Helical" evidence="1">
    <location>
        <begin position="18"/>
        <end position="36"/>
    </location>
</feature>
<evidence type="ECO:0000313" key="2">
    <source>
        <dbReference type="EMBL" id="MQY17486.1"/>
    </source>
</evidence>
<dbReference type="AlphaFoldDB" id="A0A7K0CVG3"/>
<comment type="caution">
    <text evidence="2">The sequence shown here is derived from an EMBL/GenBank/DDBJ whole genome shotgun (WGS) entry which is preliminary data.</text>
</comment>
<keyword evidence="1" id="KW-0812">Transmembrane</keyword>
<dbReference type="EMBL" id="WEGK01000001">
    <property type="protein sequence ID" value="MQY17486.1"/>
    <property type="molecule type" value="Genomic_DNA"/>
</dbReference>